<evidence type="ECO:0000313" key="2">
    <source>
        <dbReference type="Proteomes" id="UP001060085"/>
    </source>
</evidence>
<comment type="caution">
    <text evidence="1">The sequence shown here is derived from an EMBL/GenBank/DDBJ whole genome shotgun (WGS) entry which is preliminary data.</text>
</comment>
<proteinExistence type="predicted"/>
<dbReference type="Proteomes" id="UP001060085">
    <property type="component" value="Linkage Group LG03"/>
</dbReference>
<gene>
    <name evidence="1" type="ORF">M9H77_12799</name>
</gene>
<accession>A0ACC0BII2</accession>
<sequence length="82" mass="9550">MKLKGIDRGQHKRWSIWRNEDDVKSSCPLCLGRHICYNGWDKRLRSCKGELMPNTCPQFRLLAATRLHEAGVASNRRSAIRR</sequence>
<keyword evidence="2" id="KW-1185">Reference proteome</keyword>
<reference evidence="2" key="1">
    <citation type="journal article" date="2023" name="Nat. Plants">
        <title>Single-cell RNA sequencing provides a high-resolution roadmap for understanding the multicellular compartmentation of specialized metabolism.</title>
        <authorList>
            <person name="Sun S."/>
            <person name="Shen X."/>
            <person name="Li Y."/>
            <person name="Li Y."/>
            <person name="Wang S."/>
            <person name="Li R."/>
            <person name="Zhang H."/>
            <person name="Shen G."/>
            <person name="Guo B."/>
            <person name="Wei J."/>
            <person name="Xu J."/>
            <person name="St-Pierre B."/>
            <person name="Chen S."/>
            <person name="Sun C."/>
        </authorList>
    </citation>
    <scope>NUCLEOTIDE SEQUENCE [LARGE SCALE GENOMIC DNA]</scope>
</reference>
<name>A0ACC0BII2_CATRO</name>
<protein>
    <submittedName>
        <fullName evidence="1">Uncharacterized protein</fullName>
    </submittedName>
</protein>
<evidence type="ECO:0000313" key="1">
    <source>
        <dbReference type="EMBL" id="KAI5672435.1"/>
    </source>
</evidence>
<organism evidence="1 2">
    <name type="scientific">Catharanthus roseus</name>
    <name type="common">Madagascar periwinkle</name>
    <name type="synonym">Vinca rosea</name>
    <dbReference type="NCBI Taxonomy" id="4058"/>
    <lineage>
        <taxon>Eukaryota</taxon>
        <taxon>Viridiplantae</taxon>
        <taxon>Streptophyta</taxon>
        <taxon>Embryophyta</taxon>
        <taxon>Tracheophyta</taxon>
        <taxon>Spermatophyta</taxon>
        <taxon>Magnoliopsida</taxon>
        <taxon>eudicotyledons</taxon>
        <taxon>Gunneridae</taxon>
        <taxon>Pentapetalae</taxon>
        <taxon>asterids</taxon>
        <taxon>lamiids</taxon>
        <taxon>Gentianales</taxon>
        <taxon>Apocynaceae</taxon>
        <taxon>Rauvolfioideae</taxon>
        <taxon>Vinceae</taxon>
        <taxon>Catharanthinae</taxon>
        <taxon>Catharanthus</taxon>
    </lineage>
</organism>
<dbReference type="EMBL" id="CM044703">
    <property type="protein sequence ID" value="KAI5672435.1"/>
    <property type="molecule type" value="Genomic_DNA"/>
</dbReference>